<accession>A0A9D1KPZ2</accession>
<evidence type="ECO:0000313" key="2">
    <source>
        <dbReference type="Proteomes" id="UP000824165"/>
    </source>
</evidence>
<evidence type="ECO:0000313" key="1">
    <source>
        <dbReference type="EMBL" id="HIT86103.1"/>
    </source>
</evidence>
<name>A0A9D1KPZ2_9FIRM</name>
<dbReference type="EMBL" id="DVLU01000103">
    <property type="protein sequence ID" value="HIT86103.1"/>
    <property type="molecule type" value="Genomic_DNA"/>
</dbReference>
<comment type="caution">
    <text evidence="1">The sequence shown here is derived from an EMBL/GenBank/DDBJ whole genome shotgun (WGS) entry which is preliminary data.</text>
</comment>
<reference evidence="1" key="2">
    <citation type="journal article" date="2021" name="PeerJ">
        <title>Extensive microbial diversity within the chicken gut microbiome revealed by metagenomics and culture.</title>
        <authorList>
            <person name="Gilroy R."/>
            <person name="Ravi A."/>
            <person name="Getino M."/>
            <person name="Pursley I."/>
            <person name="Horton D.L."/>
            <person name="Alikhan N.F."/>
            <person name="Baker D."/>
            <person name="Gharbi K."/>
            <person name="Hall N."/>
            <person name="Watson M."/>
            <person name="Adriaenssens E.M."/>
            <person name="Foster-Nyarko E."/>
            <person name="Jarju S."/>
            <person name="Secka A."/>
            <person name="Antonio M."/>
            <person name="Oren A."/>
            <person name="Chaudhuri R.R."/>
            <person name="La Ragione R."/>
            <person name="Hildebrand F."/>
            <person name="Pallen M.J."/>
        </authorList>
    </citation>
    <scope>NUCLEOTIDE SEQUENCE</scope>
    <source>
        <strain evidence="1">CHK181-108</strain>
    </source>
</reference>
<protein>
    <submittedName>
        <fullName evidence="1">Uncharacterized protein</fullName>
    </submittedName>
</protein>
<sequence length="390" mass="43497">MAKKTKQLIGEISVCAAALAILLTILIPTISVCVENGSETRCRERLQVLSDALNKAVADAAKENGGEGFFDGKNSRRLIEELISAVPPEDAEDLMPDEYYIISRDNRLYIKSAEHSDIDDYYANLPQGFPAPELPKDESGFVDGLRITGVRTYMQNESIDPSAPEKMSFTGSDDLKKLFPDLSVRATYIGGGETELSPERYTLFTDGFDMSVPGTKTIRVSYDSGKRWRGTIYADFTFEVMERAQCPPLEINFGDKGVYTLAAWDWSDFVAEASQTEGGAKDFDASIVYYDGKYYYYPDGFNINSRRGNSDPETSAADIDKPTRAAYRIEFKTDTIIASKEDENEMKKAEAGALMLEDGQVYIWQTEPSKEVGAGWIRVYCEMKKNEPEG</sequence>
<organism evidence="1 2">
    <name type="scientific">Candidatus Ornithomonoglobus intestinigallinarum</name>
    <dbReference type="NCBI Taxonomy" id="2840894"/>
    <lineage>
        <taxon>Bacteria</taxon>
        <taxon>Bacillati</taxon>
        <taxon>Bacillota</taxon>
        <taxon>Clostridia</taxon>
        <taxon>Candidatus Ornithomonoglobus</taxon>
    </lineage>
</organism>
<dbReference type="Proteomes" id="UP000824165">
    <property type="component" value="Unassembled WGS sequence"/>
</dbReference>
<reference evidence="1" key="1">
    <citation type="submission" date="2020-10" db="EMBL/GenBank/DDBJ databases">
        <authorList>
            <person name="Gilroy R."/>
        </authorList>
    </citation>
    <scope>NUCLEOTIDE SEQUENCE</scope>
    <source>
        <strain evidence="1">CHK181-108</strain>
    </source>
</reference>
<proteinExistence type="predicted"/>
<dbReference type="AlphaFoldDB" id="A0A9D1KPZ2"/>
<gene>
    <name evidence="1" type="ORF">IAA60_09425</name>
</gene>